<proteinExistence type="predicted"/>
<comment type="caution">
    <text evidence="2">The sequence shown here is derived from an EMBL/GenBank/DDBJ whole genome shotgun (WGS) entry which is preliminary data.</text>
</comment>
<protein>
    <submittedName>
        <fullName evidence="2">Uncharacterized protein</fullName>
    </submittedName>
</protein>
<feature type="region of interest" description="Disordered" evidence="1">
    <location>
        <begin position="1"/>
        <end position="20"/>
    </location>
</feature>
<gene>
    <name evidence="2" type="ORF">H6G72_11880</name>
</gene>
<keyword evidence="3" id="KW-1185">Reference proteome</keyword>
<accession>A0ABR8ECK4</accession>
<sequence length="48" mass="5213">MTFSDRAVSSQLLSSQPKLKDRSPICLSVGFSIARSPVQVIQSLPPHC</sequence>
<evidence type="ECO:0000256" key="1">
    <source>
        <dbReference type="SAM" id="MobiDB-lite"/>
    </source>
</evidence>
<evidence type="ECO:0000313" key="3">
    <source>
        <dbReference type="Proteomes" id="UP000641954"/>
    </source>
</evidence>
<dbReference type="EMBL" id="JACJSK010000013">
    <property type="protein sequence ID" value="MBD2544526.1"/>
    <property type="molecule type" value="Genomic_DNA"/>
</dbReference>
<dbReference type="RefSeq" id="WP_190878435.1">
    <property type="nucleotide sequence ID" value="NZ_JACJSK010000013.1"/>
</dbReference>
<reference evidence="2 3" key="1">
    <citation type="journal article" date="2020" name="ISME J.">
        <title>Comparative genomics reveals insights into cyanobacterial evolution and habitat adaptation.</title>
        <authorList>
            <person name="Chen M.Y."/>
            <person name="Teng W.K."/>
            <person name="Zhao L."/>
            <person name="Hu C.X."/>
            <person name="Zhou Y.K."/>
            <person name="Han B.P."/>
            <person name="Song L.R."/>
            <person name="Shu W.S."/>
        </authorList>
    </citation>
    <scope>NUCLEOTIDE SEQUENCE [LARGE SCALE GENOMIC DNA]</scope>
    <source>
        <strain evidence="2 3">FACHB-1370</strain>
    </source>
</reference>
<evidence type="ECO:0000313" key="2">
    <source>
        <dbReference type="EMBL" id="MBD2544526.1"/>
    </source>
</evidence>
<dbReference type="Proteomes" id="UP000641954">
    <property type="component" value="Unassembled WGS sequence"/>
</dbReference>
<name>A0ABR8ECK4_9CYAN</name>
<organism evidence="2 3">
    <name type="scientific">Planktothricoides raciborskii FACHB-1370</name>
    <dbReference type="NCBI Taxonomy" id="2949576"/>
    <lineage>
        <taxon>Bacteria</taxon>
        <taxon>Bacillati</taxon>
        <taxon>Cyanobacteriota</taxon>
        <taxon>Cyanophyceae</taxon>
        <taxon>Oscillatoriophycideae</taxon>
        <taxon>Oscillatoriales</taxon>
        <taxon>Oscillatoriaceae</taxon>
        <taxon>Planktothricoides</taxon>
    </lineage>
</organism>